<dbReference type="Gramene" id="QL09p031391:mrna">
    <property type="protein sequence ID" value="QL09p031391:mrna:CDS:1"/>
    <property type="gene ID" value="QL09p031391"/>
</dbReference>
<sequence length="71" mass="8215">MDKKGGIIPPKRKSVKRMMFDDIVKSIATLVCAHHHLSENLKRSPKKVKNMKILPHEGHQLSSRPYPDDHY</sequence>
<evidence type="ECO:0000313" key="2">
    <source>
        <dbReference type="EnsemblPlants" id="QL09p031391:mrna:CDS:1"/>
    </source>
</evidence>
<proteinExistence type="predicted"/>
<feature type="region of interest" description="Disordered" evidence="1">
    <location>
        <begin position="39"/>
        <end position="71"/>
    </location>
</feature>
<evidence type="ECO:0000313" key="3">
    <source>
        <dbReference type="Proteomes" id="UP000594261"/>
    </source>
</evidence>
<reference evidence="2" key="2">
    <citation type="submission" date="2021-01" db="UniProtKB">
        <authorList>
            <consortium name="EnsemblPlants"/>
        </authorList>
    </citation>
    <scope>IDENTIFICATION</scope>
</reference>
<dbReference type="AlphaFoldDB" id="A0A7N2MIZ6"/>
<keyword evidence="3" id="KW-1185">Reference proteome</keyword>
<accession>A0A7N2MIZ6</accession>
<dbReference type="EnsemblPlants" id="QL09p031391:mrna">
    <property type="protein sequence ID" value="QL09p031391:mrna:CDS:1"/>
    <property type="gene ID" value="QL09p031391"/>
</dbReference>
<dbReference type="Proteomes" id="UP000594261">
    <property type="component" value="Chromosome 9"/>
</dbReference>
<reference evidence="2 3" key="1">
    <citation type="journal article" date="2016" name="G3 (Bethesda)">
        <title>First Draft Assembly and Annotation of the Genome of a California Endemic Oak Quercus lobata Nee (Fagaceae).</title>
        <authorList>
            <person name="Sork V.L."/>
            <person name="Fitz-Gibbon S.T."/>
            <person name="Puiu D."/>
            <person name="Crepeau M."/>
            <person name="Gugger P.F."/>
            <person name="Sherman R."/>
            <person name="Stevens K."/>
            <person name="Langley C.H."/>
            <person name="Pellegrini M."/>
            <person name="Salzberg S.L."/>
        </authorList>
    </citation>
    <scope>NUCLEOTIDE SEQUENCE [LARGE SCALE GENOMIC DNA]</scope>
    <source>
        <strain evidence="2 3">cv. SW786</strain>
    </source>
</reference>
<organism evidence="2 3">
    <name type="scientific">Quercus lobata</name>
    <name type="common">Valley oak</name>
    <dbReference type="NCBI Taxonomy" id="97700"/>
    <lineage>
        <taxon>Eukaryota</taxon>
        <taxon>Viridiplantae</taxon>
        <taxon>Streptophyta</taxon>
        <taxon>Embryophyta</taxon>
        <taxon>Tracheophyta</taxon>
        <taxon>Spermatophyta</taxon>
        <taxon>Magnoliopsida</taxon>
        <taxon>eudicotyledons</taxon>
        <taxon>Gunneridae</taxon>
        <taxon>Pentapetalae</taxon>
        <taxon>rosids</taxon>
        <taxon>fabids</taxon>
        <taxon>Fagales</taxon>
        <taxon>Fagaceae</taxon>
        <taxon>Quercus</taxon>
    </lineage>
</organism>
<dbReference type="EMBL" id="LRBV02000009">
    <property type="status" value="NOT_ANNOTATED_CDS"/>
    <property type="molecule type" value="Genomic_DNA"/>
</dbReference>
<protein>
    <submittedName>
        <fullName evidence="2">Uncharacterized protein</fullName>
    </submittedName>
</protein>
<evidence type="ECO:0000256" key="1">
    <source>
        <dbReference type="SAM" id="MobiDB-lite"/>
    </source>
</evidence>
<name>A0A7N2MIZ6_QUELO</name>
<dbReference type="InParanoid" id="A0A7N2MIZ6"/>